<dbReference type="Gene3D" id="2.40.50.100">
    <property type="match status" value="1"/>
</dbReference>
<reference evidence="7" key="1">
    <citation type="submission" date="2016-11" db="EMBL/GenBank/DDBJ databases">
        <authorList>
            <person name="Varghese N."/>
            <person name="Submissions S."/>
        </authorList>
    </citation>
    <scope>NUCLEOTIDE SEQUENCE [LARGE SCALE GENOMIC DNA]</scope>
    <source>
        <strain evidence="7">CGMCC 1.8863</strain>
    </source>
</reference>
<dbReference type="Gene3D" id="2.40.30.170">
    <property type="match status" value="1"/>
</dbReference>
<evidence type="ECO:0000259" key="4">
    <source>
        <dbReference type="Pfam" id="PF25919"/>
    </source>
</evidence>
<dbReference type="InterPro" id="IPR006143">
    <property type="entry name" value="RND_pump_MFP"/>
</dbReference>
<feature type="chain" id="PRO_5012545214" evidence="3">
    <location>
        <begin position="24"/>
        <end position="383"/>
    </location>
</feature>
<feature type="domain" description="CusB-like barrel-sandwich hybrid" evidence="4">
    <location>
        <begin position="83"/>
        <end position="226"/>
    </location>
</feature>
<dbReference type="GO" id="GO:0016020">
    <property type="term" value="C:membrane"/>
    <property type="evidence" value="ECO:0007669"/>
    <property type="project" value="InterPro"/>
</dbReference>
<comment type="similarity">
    <text evidence="1">Belongs to the membrane fusion protein (MFP) (TC 8.A.1) family.</text>
</comment>
<proteinExistence type="inferred from homology"/>
<keyword evidence="7" id="KW-1185">Reference proteome</keyword>
<dbReference type="EMBL" id="FQYX01000021">
    <property type="protein sequence ID" value="SHJ43081.1"/>
    <property type="molecule type" value="Genomic_DNA"/>
</dbReference>
<dbReference type="Gene3D" id="2.40.420.20">
    <property type="match status" value="1"/>
</dbReference>
<dbReference type="InterPro" id="IPR058792">
    <property type="entry name" value="Beta-barrel_RND_2"/>
</dbReference>
<accession>A0A1M6J8S2</accession>
<dbReference type="AlphaFoldDB" id="A0A1M6J8S2"/>
<evidence type="ECO:0000256" key="1">
    <source>
        <dbReference type="ARBA" id="ARBA00009477"/>
    </source>
</evidence>
<protein>
    <submittedName>
        <fullName evidence="6">Membrane fusion protein, cobalt-zinc-cadmium efflux system</fullName>
    </submittedName>
</protein>
<feature type="signal peptide" evidence="3">
    <location>
        <begin position="1"/>
        <end position="23"/>
    </location>
</feature>
<dbReference type="STRING" id="558155.SAMN04487911_1212"/>
<dbReference type="OrthoDB" id="9814657at2"/>
<sequence>MKHIVFLFIASLLFLNLTSCGDAKNNKETLENNSAPLSGDTVVTISKEQFKEGKMSLGAFSSQNIPTTIEVSGTIDVPPQNKAVVSAFSGGYIKDTPLLIGDTVKQGQLLVTLESPEFIEMQQQYLEAAEQLHYLKSEFERQKILFSEKISSEKSFLKAESNYKINLAVYNGLRKRLQMLHIDPKKVEEGILNSQVSIFAPMNGSITNIYISTGMHVSPADKIMEIVNTDHIHLELSVYEKDIMNIKKDQKIQFRIPEATTDIFEAKVHLVGTAIDTKTRTVKVHGHLTDQQDHNFSLGMFVEASIITDSDSVSALPNDAIVNRENNQYVFRLSSETKESYSFAIEKIIVGKNYNGYTEVVDKGGVKDSDQILIQGGYYLLEE</sequence>
<dbReference type="GO" id="GO:0060003">
    <property type="term" value="P:copper ion export"/>
    <property type="evidence" value="ECO:0007669"/>
    <property type="project" value="TreeGrafter"/>
</dbReference>
<dbReference type="NCBIfam" id="TIGR01730">
    <property type="entry name" value="RND_mfp"/>
    <property type="match status" value="1"/>
</dbReference>
<name>A0A1M6J8S2_9FLAO</name>
<dbReference type="Proteomes" id="UP000184231">
    <property type="component" value="Unassembled WGS sequence"/>
</dbReference>
<dbReference type="InterPro" id="IPR058790">
    <property type="entry name" value="BSH_CusB"/>
</dbReference>
<feature type="domain" description="CusB-like beta-barrel" evidence="5">
    <location>
        <begin position="234"/>
        <end position="307"/>
    </location>
</feature>
<dbReference type="RefSeq" id="WP_072765064.1">
    <property type="nucleotide sequence ID" value="NZ_FQYX01000021.1"/>
</dbReference>
<evidence type="ECO:0000313" key="6">
    <source>
        <dbReference type="EMBL" id="SHJ43081.1"/>
    </source>
</evidence>
<evidence type="ECO:0000313" key="7">
    <source>
        <dbReference type="Proteomes" id="UP000184231"/>
    </source>
</evidence>
<keyword evidence="3" id="KW-0732">Signal</keyword>
<evidence type="ECO:0000256" key="2">
    <source>
        <dbReference type="ARBA" id="ARBA00022448"/>
    </source>
</evidence>
<dbReference type="GO" id="GO:0015679">
    <property type="term" value="P:plasma membrane copper ion transport"/>
    <property type="evidence" value="ECO:0007669"/>
    <property type="project" value="TreeGrafter"/>
</dbReference>
<dbReference type="PANTHER" id="PTHR30097">
    <property type="entry name" value="CATION EFFLUX SYSTEM PROTEIN CUSB"/>
    <property type="match status" value="1"/>
</dbReference>
<keyword evidence="2" id="KW-0813">Transport</keyword>
<organism evidence="6 7">
    <name type="scientific">Arenibacter nanhaiticus</name>
    <dbReference type="NCBI Taxonomy" id="558155"/>
    <lineage>
        <taxon>Bacteria</taxon>
        <taxon>Pseudomonadati</taxon>
        <taxon>Bacteroidota</taxon>
        <taxon>Flavobacteriia</taxon>
        <taxon>Flavobacteriales</taxon>
        <taxon>Flavobacteriaceae</taxon>
        <taxon>Arenibacter</taxon>
    </lineage>
</organism>
<dbReference type="SUPFAM" id="SSF111369">
    <property type="entry name" value="HlyD-like secretion proteins"/>
    <property type="match status" value="1"/>
</dbReference>
<dbReference type="Pfam" id="PF25919">
    <property type="entry name" value="BSH_CusB"/>
    <property type="match status" value="1"/>
</dbReference>
<dbReference type="PANTHER" id="PTHR30097:SF4">
    <property type="entry name" value="SLR6042 PROTEIN"/>
    <property type="match status" value="1"/>
</dbReference>
<gene>
    <name evidence="6" type="ORF">SAMN04487911_1212</name>
</gene>
<dbReference type="InterPro" id="IPR051909">
    <property type="entry name" value="MFP_Cation_Efflux"/>
</dbReference>
<evidence type="ECO:0000259" key="5">
    <source>
        <dbReference type="Pfam" id="PF25954"/>
    </source>
</evidence>
<dbReference type="Pfam" id="PF25954">
    <property type="entry name" value="Beta-barrel_RND_2"/>
    <property type="match status" value="1"/>
</dbReference>
<evidence type="ECO:0000256" key="3">
    <source>
        <dbReference type="SAM" id="SignalP"/>
    </source>
</evidence>
<dbReference type="GO" id="GO:0022857">
    <property type="term" value="F:transmembrane transporter activity"/>
    <property type="evidence" value="ECO:0007669"/>
    <property type="project" value="InterPro"/>
</dbReference>
<dbReference type="GO" id="GO:0030313">
    <property type="term" value="C:cell envelope"/>
    <property type="evidence" value="ECO:0007669"/>
    <property type="project" value="TreeGrafter"/>
</dbReference>
<dbReference type="Gene3D" id="1.10.287.470">
    <property type="entry name" value="Helix hairpin bin"/>
    <property type="match status" value="1"/>
</dbReference>